<evidence type="ECO:0000256" key="8">
    <source>
        <dbReference type="ARBA" id="ARBA00023004"/>
    </source>
</evidence>
<evidence type="ECO:0000259" key="11">
    <source>
        <dbReference type="Pfam" id="PF07992"/>
    </source>
</evidence>
<dbReference type="PANTHER" id="PTHR43809:SF1">
    <property type="entry name" value="NITRITE REDUCTASE (NADH) LARGE SUBUNIT"/>
    <property type="match status" value="1"/>
</dbReference>
<dbReference type="Gene3D" id="3.50.50.60">
    <property type="entry name" value="FAD/NAD(P)-binding domain"/>
    <property type="match status" value="2"/>
</dbReference>
<dbReference type="InterPro" id="IPR036188">
    <property type="entry name" value="FAD/NAD-bd_sf"/>
</dbReference>
<dbReference type="InterPro" id="IPR041854">
    <property type="entry name" value="BFD-like_2Fe2S-bd_dom_sf"/>
</dbReference>
<keyword evidence="13" id="KW-1185">Reference proteome</keyword>
<evidence type="ECO:0000256" key="1">
    <source>
        <dbReference type="ARBA" id="ARBA00001929"/>
    </source>
</evidence>
<dbReference type="PANTHER" id="PTHR43809">
    <property type="entry name" value="NITRITE REDUCTASE (NADH) LARGE SUBUNIT"/>
    <property type="match status" value="1"/>
</dbReference>
<dbReference type="PRINTS" id="PR00368">
    <property type="entry name" value="FADPNR"/>
</dbReference>
<dbReference type="EMBL" id="CP115965">
    <property type="protein sequence ID" value="WZW98423.1"/>
    <property type="molecule type" value="Genomic_DNA"/>
</dbReference>
<evidence type="ECO:0000256" key="3">
    <source>
        <dbReference type="ARBA" id="ARBA00005096"/>
    </source>
</evidence>
<comment type="similarity">
    <text evidence="4">Belongs to the nitrite and sulfite reductase 4Fe-4S domain family.</text>
</comment>
<feature type="domain" description="BFD-like [2Fe-2S]-binding" evidence="10">
    <location>
        <begin position="428"/>
        <end position="475"/>
    </location>
</feature>
<proteinExistence type="inferred from homology"/>
<organism evidence="12 13">
    <name type="scientific">Propioniciclava soli</name>
    <dbReference type="NCBI Taxonomy" id="2775081"/>
    <lineage>
        <taxon>Bacteria</taxon>
        <taxon>Bacillati</taxon>
        <taxon>Actinomycetota</taxon>
        <taxon>Actinomycetes</taxon>
        <taxon>Propionibacteriales</taxon>
        <taxon>Propionibacteriaceae</taxon>
        <taxon>Propioniciclava</taxon>
    </lineage>
</organism>
<dbReference type="Proteomes" id="UP001434337">
    <property type="component" value="Chromosome"/>
</dbReference>
<keyword evidence="7" id="KW-0560">Oxidoreductase</keyword>
<evidence type="ECO:0000256" key="9">
    <source>
        <dbReference type="ARBA" id="ARBA00023014"/>
    </source>
</evidence>
<dbReference type="PRINTS" id="PR00411">
    <property type="entry name" value="PNDRDTASEI"/>
</dbReference>
<name>A0ABZ3C6N6_9ACTN</name>
<evidence type="ECO:0000256" key="2">
    <source>
        <dbReference type="ARBA" id="ARBA00001966"/>
    </source>
</evidence>
<evidence type="ECO:0000313" key="12">
    <source>
        <dbReference type="EMBL" id="WZW98423.1"/>
    </source>
</evidence>
<evidence type="ECO:0000259" key="10">
    <source>
        <dbReference type="Pfam" id="PF04324"/>
    </source>
</evidence>
<accession>A0ABZ3C6N6</accession>
<sequence length="496" mass="50978">MSHRIVVVGHGMVAHRFVAELLAHGLPDVTLTVLGDEPEAAYNRILLPDVLPGHLDLAGLTLPAHPGVDARAGVRATAIDRGRRVVTDDAGGEHPFDTLVLATGAAPVFPTIEGLRDSAGQPMPDVTALRSWADAQHIRAAAAEGARVVVLGGGLLGIEAAVALRRAGCAVTVIHRGGAPLDRQFDALSGRVVAASLADHGVAVLTDCRIAGIERRWNHALKSIRLTDDRRIEADLIVVAIGVEPRIELAARAELAVRRGVLVDDLCRTDDPDIHAIGDCAQTGRGCQGLVGPGWEQARVVAHHLAEKIGGRARPRPTLGFDAGVVRLKADGVDAVTMGAFPVDEFALGAPRVLGFVDAAGRRRVRIAVADGVLVGATCVGDPQIAADLTVAFDSRMPVPADPAALLARPLAGAAPAASVLDLPDEAVICRCNAVPKQAIAAAVGGGAASVPEVAEVTRATTGCGSCTNDVCRLVEALGAAPSAPVTEKEGAFAVA</sequence>
<comment type="cofactor">
    <cofactor evidence="2">
        <name>[4Fe-4S] cluster</name>
        <dbReference type="ChEBI" id="CHEBI:49883"/>
    </cofactor>
</comment>
<evidence type="ECO:0000256" key="6">
    <source>
        <dbReference type="ARBA" id="ARBA00022723"/>
    </source>
</evidence>
<comment type="cofactor">
    <cofactor evidence="1">
        <name>siroheme</name>
        <dbReference type="ChEBI" id="CHEBI:60052"/>
    </cofactor>
</comment>
<keyword evidence="5" id="KW-0349">Heme</keyword>
<dbReference type="Pfam" id="PF04324">
    <property type="entry name" value="Fer2_BFD"/>
    <property type="match status" value="1"/>
</dbReference>
<evidence type="ECO:0000256" key="7">
    <source>
        <dbReference type="ARBA" id="ARBA00023002"/>
    </source>
</evidence>
<evidence type="ECO:0000313" key="13">
    <source>
        <dbReference type="Proteomes" id="UP001434337"/>
    </source>
</evidence>
<dbReference type="RefSeq" id="WP_342372465.1">
    <property type="nucleotide sequence ID" value="NZ_CP115965.1"/>
</dbReference>
<dbReference type="InterPro" id="IPR052034">
    <property type="entry name" value="NasD-like"/>
</dbReference>
<dbReference type="InterPro" id="IPR023753">
    <property type="entry name" value="FAD/NAD-binding_dom"/>
</dbReference>
<protein>
    <submittedName>
        <fullName evidence="12">FAD-dependent oxidoreductase</fullName>
    </submittedName>
</protein>
<reference evidence="12 13" key="1">
    <citation type="journal article" date="2023" name="Environ Microbiome">
        <title>A coral-associated actinobacterium mitigates coral bleaching under heat stress.</title>
        <authorList>
            <person name="Li J."/>
            <person name="Zou Y."/>
            <person name="Li Q."/>
            <person name="Zhang J."/>
            <person name="Bourne D.G."/>
            <person name="Lyu Y."/>
            <person name="Liu C."/>
            <person name="Zhang S."/>
        </authorList>
    </citation>
    <scope>NUCLEOTIDE SEQUENCE [LARGE SCALE GENOMIC DNA]</scope>
    <source>
        <strain evidence="12 13">SCSIO 13291</strain>
    </source>
</reference>
<evidence type="ECO:0000256" key="5">
    <source>
        <dbReference type="ARBA" id="ARBA00022617"/>
    </source>
</evidence>
<comment type="pathway">
    <text evidence="3">Nitrogen metabolism; nitrate reduction (assimilation).</text>
</comment>
<keyword evidence="8" id="KW-0408">Iron</keyword>
<dbReference type="Gene3D" id="1.10.10.1100">
    <property type="entry name" value="BFD-like [2Fe-2S]-binding domain"/>
    <property type="match status" value="1"/>
</dbReference>
<dbReference type="Pfam" id="PF07992">
    <property type="entry name" value="Pyr_redox_2"/>
    <property type="match status" value="1"/>
</dbReference>
<evidence type="ECO:0000256" key="4">
    <source>
        <dbReference type="ARBA" id="ARBA00010429"/>
    </source>
</evidence>
<gene>
    <name evidence="12" type="ORF">PCC79_16275</name>
</gene>
<dbReference type="InterPro" id="IPR007419">
    <property type="entry name" value="BFD-like_2Fe2S-bd_dom"/>
</dbReference>
<feature type="domain" description="FAD/NAD(P)-binding" evidence="11">
    <location>
        <begin position="4"/>
        <end position="284"/>
    </location>
</feature>
<dbReference type="SUPFAM" id="SSF51905">
    <property type="entry name" value="FAD/NAD(P)-binding domain"/>
    <property type="match status" value="1"/>
</dbReference>
<keyword evidence="9" id="KW-0411">Iron-sulfur</keyword>
<keyword evidence="6" id="KW-0479">Metal-binding</keyword>